<evidence type="ECO:0000256" key="4">
    <source>
        <dbReference type="ARBA" id="ARBA00023136"/>
    </source>
</evidence>
<reference evidence="8" key="2">
    <citation type="submission" date="2022-10" db="EMBL/GenBank/DDBJ databases">
        <authorList>
            <consortium name="ENA_rothamsted_submissions"/>
            <consortium name="culmorum"/>
            <person name="King R."/>
        </authorList>
    </citation>
    <scope>NUCLEOTIDE SEQUENCE</scope>
</reference>
<reference evidence="8" key="1">
    <citation type="submission" date="2022-01" db="EMBL/GenBank/DDBJ databases">
        <authorList>
            <person name="King R."/>
        </authorList>
    </citation>
    <scope>NUCLEOTIDE SEQUENCE</scope>
</reference>
<evidence type="ECO:0000313" key="9">
    <source>
        <dbReference type="Proteomes" id="UP001153620"/>
    </source>
</evidence>
<dbReference type="Proteomes" id="UP001153620">
    <property type="component" value="Chromosome 1"/>
</dbReference>
<dbReference type="PANTHER" id="PTHR22776:SF97">
    <property type="entry name" value="RE01453P"/>
    <property type="match status" value="1"/>
</dbReference>
<sequence length="168" mass="18969">MSRMSETPITIDHQSNHSRNDAASLNWIQFNFDYFKTNGGILKVIQMVLSIICMALAAPAYLNATHFFLFAVVITFIGVVLWSFAYFLGIKDVLSLPINWTLSEFVNYVIATMLLFLGSIIQLSSWLSVDLVYQGRNIAAAFFGIIDTIAFGLSAHMLYLQYKFDRST</sequence>
<protein>
    <recommendedName>
        <fullName evidence="7">MARVEL domain-containing protein</fullName>
    </recommendedName>
</protein>
<comment type="subcellular location">
    <subcellularLocation>
        <location evidence="1">Membrane</location>
        <topology evidence="1">Multi-pass membrane protein</topology>
    </subcellularLocation>
</comment>
<gene>
    <name evidence="8" type="ORF">CHIRRI_LOCUS2739</name>
</gene>
<dbReference type="OrthoDB" id="6258237at2759"/>
<keyword evidence="3 6" id="KW-1133">Transmembrane helix</keyword>
<keyword evidence="9" id="KW-1185">Reference proteome</keyword>
<evidence type="ECO:0000256" key="1">
    <source>
        <dbReference type="ARBA" id="ARBA00004141"/>
    </source>
</evidence>
<feature type="transmembrane region" description="Helical" evidence="6">
    <location>
        <begin position="139"/>
        <end position="160"/>
    </location>
</feature>
<feature type="transmembrane region" description="Helical" evidence="6">
    <location>
        <begin position="41"/>
        <end position="61"/>
    </location>
</feature>
<evidence type="ECO:0000256" key="3">
    <source>
        <dbReference type="ARBA" id="ARBA00022989"/>
    </source>
</evidence>
<keyword evidence="2 5" id="KW-0812">Transmembrane</keyword>
<dbReference type="PANTHER" id="PTHR22776">
    <property type="entry name" value="MARVEL-CONTAINING POTENTIAL LIPID RAFT-ASSOCIATED PROTEIN"/>
    <property type="match status" value="1"/>
</dbReference>
<dbReference type="InterPro" id="IPR008253">
    <property type="entry name" value="Marvel"/>
</dbReference>
<evidence type="ECO:0000259" key="7">
    <source>
        <dbReference type="PROSITE" id="PS51225"/>
    </source>
</evidence>
<proteinExistence type="predicted"/>
<organism evidence="8 9">
    <name type="scientific">Chironomus riparius</name>
    <dbReference type="NCBI Taxonomy" id="315576"/>
    <lineage>
        <taxon>Eukaryota</taxon>
        <taxon>Metazoa</taxon>
        <taxon>Ecdysozoa</taxon>
        <taxon>Arthropoda</taxon>
        <taxon>Hexapoda</taxon>
        <taxon>Insecta</taxon>
        <taxon>Pterygota</taxon>
        <taxon>Neoptera</taxon>
        <taxon>Endopterygota</taxon>
        <taxon>Diptera</taxon>
        <taxon>Nematocera</taxon>
        <taxon>Chironomoidea</taxon>
        <taxon>Chironomidae</taxon>
        <taxon>Chironominae</taxon>
        <taxon>Chironomus</taxon>
    </lineage>
</organism>
<evidence type="ECO:0000256" key="5">
    <source>
        <dbReference type="PROSITE-ProRule" id="PRU00581"/>
    </source>
</evidence>
<dbReference type="InterPro" id="IPR050578">
    <property type="entry name" value="MARVEL-CKLF_proteins"/>
</dbReference>
<evidence type="ECO:0000256" key="2">
    <source>
        <dbReference type="ARBA" id="ARBA00022692"/>
    </source>
</evidence>
<dbReference type="PROSITE" id="PS51225">
    <property type="entry name" value="MARVEL"/>
    <property type="match status" value="1"/>
</dbReference>
<feature type="transmembrane region" description="Helical" evidence="6">
    <location>
        <begin position="108"/>
        <end position="127"/>
    </location>
</feature>
<dbReference type="Pfam" id="PF01284">
    <property type="entry name" value="MARVEL"/>
    <property type="match status" value="1"/>
</dbReference>
<feature type="transmembrane region" description="Helical" evidence="6">
    <location>
        <begin position="67"/>
        <end position="88"/>
    </location>
</feature>
<dbReference type="AlphaFoldDB" id="A0A9N9RN49"/>
<name>A0A9N9RN49_9DIPT</name>
<evidence type="ECO:0000256" key="6">
    <source>
        <dbReference type="SAM" id="Phobius"/>
    </source>
</evidence>
<dbReference type="EMBL" id="OU895877">
    <property type="protein sequence ID" value="CAG9799781.1"/>
    <property type="molecule type" value="Genomic_DNA"/>
</dbReference>
<dbReference type="GO" id="GO:0016020">
    <property type="term" value="C:membrane"/>
    <property type="evidence" value="ECO:0007669"/>
    <property type="project" value="UniProtKB-SubCell"/>
</dbReference>
<accession>A0A9N9RN49</accession>
<evidence type="ECO:0000313" key="8">
    <source>
        <dbReference type="EMBL" id="CAG9799781.1"/>
    </source>
</evidence>
<keyword evidence="4 5" id="KW-0472">Membrane</keyword>
<feature type="domain" description="MARVEL" evidence="7">
    <location>
        <begin position="34"/>
        <end position="163"/>
    </location>
</feature>